<accession>L0RWZ2</accession>
<dbReference type="InterPro" id="IPR053749">
    <property type="entry name" value="TA_system-associated_sf"/>
</dbReference>
<evidence type="ECO:0000313" key="2">
    <source>
        <dbReference type="EMBL" id="CCP24704.1"/>
    </source>
</evidence>
<gene>
    <name evidence="2" type="ordered locus">TEPIRE1_0028</name>
</gene>
<protein>
    <submittedName>
        <fullName evidence="2">Uncharacterized protein</fullName>
    </submittedName>
</protein>
<dbReference type="AlphaFoldDB" id="F4LRH9"/>
<keyword evidence="1" id="KW-0812">Transmembrane</keyword>
<evidence type="ECO:0000313" key="3">
    <source>
        <dbReference type="Proteomes" id="UP000010802"/>
    </source>
</evidence>
<accession>F4LRH9</accession>
<feature type="transmembrane region" description="Helical" evidence="1">
    <location>
        <begin position="6"/>
        <end position="23"/>
    </location>
</feature>
<keyword evidence="1" id="KW-1133">Transmembrane helix</keyword>
<dbReference type="EMBL" id="HF563609">
    <property type="protein sequence ID" value="CCP24704.1"/>
    <property type="molecule type" value="Genomic_DNA"/>
</dbReference>
<dbReference type="Proteomes" id="UP000010802">
    <property type="component" value="Chromosome"/>
</dbReference>
<dbReference type="RefSeq" id="WP_013777166.1">
    <property type="nucleotide sequence ID" value="NC_015519.1"/>
</dbReference>
<dbReference type="HOGENOM" id="CLU_1460623_0_0_9"/>
<dbReference type="STRING" id="1209989.TepRe1_0027"/>
<dbReference type="Gene3D" id="3.10.450.420">
    <property type="match status" value="1"/>
</dbReference>
<dbReference type="KEGG" id="tep:TepRe1_0027"/>
<sequence>MRYIKYFTCLVISIIVILGAVLYKDLSLSKNKISEEQAKELMSKSQRLYLSLLNAKSPIGDTIPDLKVEGDRYWLYVKDERINSKEKIMNLLNEVYTSKLSEKIYKDLKFEEADGRIRRPLGDLGTLADYVNSKINRITAFRNRCKVEATVPHNIDDDDITSYSEETMEFLYEEGTGWRLNTLVF</sequence>
<keyword evidence="1" id="KW-0472">Membrane</keyword>
<keyword evidence="3" id="KW-1185">Reference proteome</keyword>
<name>F4LRH9_TEPAE</name>
<dbReference type="Pfam" id="PF16800">
    <property type="entry name" value="Endopep_inhib"/>
    <property type="match status" value="1"/>
</dbReference>
<evidence type="ECO:0000256" key="1">
    <source>
        <dbReference type="SAM" id="Phobius"/>
    </source>
</evidence>
<reference evidence="3" key="1">
    <citation type="journal article" date="2013" name="Genome Announc.">
        <title>First genome sequence of a syntrophic acetate-oxidizing bacterium, Tepidanaerobacter acetatoxydans strain Re1.</title>
        <authorList>
            <person name="Manzoor S."/>
            <person name="Bongcam-Rudloff E."/>
            <person name="Schnurer A."/>
            <person name="Muller B."/>
        </authorList>
    </citation>
    <scope>NUCLEOTIDE SEQUENCE [LARGE SCALE GENOMIC DNA]</scope>
    <source>
        <strain evidence="3">Re1</strain>
    </source>
</reference>
<proteinExistence type="predicted"/>
<dbReference type="InterPro" id="IPR031841">
    <property type="entry name" value="Endopep_inhib"/>
</dbReference>
<organism evidence="2 3">
    <name type="scientific">Tepidanaerobacter acetatoxydans (strain DSM 21804 / JCM 16047 / Re1)</name>
    <dbReference type="NCBI Taxonomy" id="1209989"/>
    <lineage>
        <taxon>Bacteria</taxon>
        <taxon>Bacillati</taxon>
        <taxon>Bacillota</taxon>
        <taxon>Clostridia</taxon>
        <taxon>Thermosediminibacterales</taxon>
        <taxon>Tepidanaerobacteraceae</taxon>
        <taxon>Tepidanaerobacter</taxon>
    </lineage>
</organism>
<dbReference type="KEGG" id="tae:TepiRe1_0028"/>
<dbReference type="PATRIC" id="fig|1209989.3.peg.32"/>